<evidence type="ECO:0000313" key="1">
    <source>
        <dbReference type="EMBL" id="GAL95059.1"/>
    </source>
</evidence>
<dbReference type="AlphaFoldDB" id="A0A0A1VZR0"/>
<name>A0A0A1VZR0_MICAE</name>
<reference evidence="2" key="1">
    <citation type="journal article" date="2015" name="Genome">
        <title>Whole Genome Sequence of the Non-Microcystin-Producing Microcystis aeruginosa Strain NIES-44.</title>
        <authorList>
            <person name="Okano K."/>
            <person name="Miyata N."/>
            <person name="Ozaki Y."/>
        </authorList>
    </citation>
    <scope>NUCLEOTIDE SEQUENCE [LARGE SCALE GENOMIC DNA]</scope>
    <source>
        <strain evidence="2">NIES-44</strain>
    </source>
</reference>
<organism evidence="1 2">
    <name type="scientific">Microcystis aeruginosa NIES-44</name>
    <dbReference type="NCBI Taxonomy" id="449439"/>
    <lineage>
        <taxon>Bacteria</taxon>
        <taxon>Bacillati</taxon>
        <taxon>Cyanobacteriota</taxon>
        <taxon>Cyanophyceae</taxon>
        <taxon>Oscillatoriophycideae</taxon>
        <taxon>Chroococcales</taxon>
        <taxon>Microcystaceae</taxon>
        <taxon>Microcystis</taxon>
    </lineage>
</organism>
<gene>
    <name evidence="1" type="ORF">N44_03914</name>
</gene>
<evidence type="ECO:0000313" key="2">
    <source>
        <dbReference type="Proteomes" id="UP000030321"/>
    </source>
</evidence>
<protein>
    <submittedName>
        <fullName evidence="1">Uncharacterized protein</fullName>
    </submittedName>
</protein>
<accession>A0A0A1VZR0</accession>
<sequence>MNTFTPHQIVSLFCKNRTLYGEVIQVIESRSALWVRPLWLIVSDNFETIDVREGSDLILPMDLFKPALDTEVLPLFSQVIKNNYITNISYPLQDFVQKVCQNYPEYFQKIYD</sequence>
<dbReference type="RefSeq" id="WP_045361292.1">
    <property type="nucleotide sequence ID" value="NZ_BBPA01000067.1"/>
</dbReference>
<dbReference type="EMBL" id="BBPA01000067">
    <property type="protein sequence ID" value="GAL95059.1"/>
    <property type="molecule type" value="Genomic_DNA"/>
</dbReference>
<comment type="caution">
    <text evidence="1">The sequence shown here is derived from an EMBL/GenBank/DDBJ whole genome shotgun (WGS) entry which is preliminary data.</text>
</comment>
<proteinExistence type="predicted"/>
<dbReference type="Proteomes" id="UP000030321">
    <property type="component" value="Unassembled WGS sequence"/>
</dbReference>